<keyword evidence="1" id="KW-0349">Heme</keyword>
<dbReference type="GO" id="GO:0020037">
    <property type="term" value="F:heme binding"/>
    <property type="evidence" value="ECO:0007669"/>
    <property type="project" value="InterPro"/>
</dbReference>
<evidence type="ECO:0000256" key="1">
    <source>
        <dbReference type="PIRSR" id="PIRSR601621-2"/>
    </source>
</evidence>
<keyword evidence="1" id="KW-0479">Metal-binding</keyword>
<reference evidence="2 3" key="1">
    <citation type="submission" date="2014-06" db="EMBL/GenBank/DDBJ databases">
        <title>Evolutionary Origins and Diversification of the Mycorrhizal Mutualists.</title>
        <authorList>
            <consortium name="DOE Joint Genome Institute"/>
            <consortium name="Mycorrhizal Genomics Consortium"/>
            <person name="Kohler A."/>
            <person name="Kuo A."/>
            <person name="Nagy L.G."/>
            <person name="Floudas D."/>
            <person name="Copeland A."/>
            <person name="Barry K.W."/>
            <person name="Cichocki N."/>
            <person name="Veneault-Fourrey C."/>
            <person name="LaButti K."/>
            <person name="Lindquist E.A."/>
            <person name="Lipzen A."/>
            <person name="Lundell T."/>
            <person name="Morin E."/>
            <person name="Murat C."/>
            <person name="Riley R."/>
            <person name="Ohm R."/>
            <person name="Sun H."/>
            <person name="Tunlid A."/>
            <person name="Henrissat B."/>
            <person name="Grigoriev I.V."/>
            <person name="Hibbett D.S."/>
            <person name="Martin F."/>
        </authorList>
    </citation>
    <scope>NUCLEOTIDE SEQUENCE [LARGE SCALE GENOMIC DNA]</scope>
    <source>
        <strain evidence="2 3">SS14</strain>
    </source>
</reference>
<keyword evidence="2" id="KW-0560">Oxidoreductase</keyword>
<evidence type="ECO:0000313" key="2">
    <source>
        <dbReference type="EMBL" id="KIJ38022.1"/>
    </source>
</evidence>
<dbReference type="GO" id="GO:0046872">
    <property type="term" value="F:metal ion binding"/>
    <property type="evidence" value="ECO:0007669"/>
    <property type="project" value="UniProtKB-KW"/>
</dbReference>
<dbReference type="GO" id="GO:0006979">
    <property type="term" value="P:response to oxidative stress"/>
    <property type="evidence" value="ECO:0007669"/>
    <property type="project" value="InterPro"/>
</dbReference>
<name>A0A0C9V8Z0_SPHS4</name>
<protein>
    <submittedName>
        <fullName evidence="2">Class II peroxidase</fullName>
    </submittedName>
</protein>
<feature type="binding site" evidence="1">
    <location>
        <position position="39"/>
    </location>
    <ligand>
        <name>Ca(2+)</name>
        <dbReference type="ChEBI" id="CHEBI:29108"/>
        <label>2</label>
    </ligand>
</feature>
<dbReference type="PRINTS" id="PR00462">
    <property type="entry name" value="LIGNINASE"/>
</dbReference>
<dbReference type="GO" id="GO:0004601">
    <property type="term" value="F:peroxidase activity"/>
    <property type="evidence" value="ECO:0007669"/>
    <property type="project" value="UniProtKB-KW"/>
</dbReference>
<gene>
    <name evidence="2" type="ORF">M422DRAFT_259418</name>
</gene>
<keyword evidence="1" id="KW-0408">Iron</keyword>
<dbReference type="InterPro" id="IPR001621">
    <property type="entry name" value="Ligninase"/>
</dbReference>
<accession>A0A0C9V8Z0</accession>
<feature type="binding site" evidence="1">
    <location>
        <position position="58"/>
    </location>
    <ligand>
        <name>Ca(2+)</name>
        <dbReference type="ChEBI" id="CHEBI:29108"/>
        <label>2</label>
    </ligand>
</feature>
<keyword evidence="3" id="KW-1185">Reference proteome</keyword>
<organism evidence="2 3">
    <name type="scientific">Sphaerobolus stellatus (strain SS14)</name>
    <dbReference type="NCBI Taxonomy" id="990650"/>
    <lineage>
        <taxon>Eukaryota</taxon>
        <taxon>Fungi</taxon>
        <taxon>Dikarya</taxon>
        <taxon>Basidiomycota</taxon>
        <taxon>Agaricomycotina</taxon>
        <taxon>Agaricomycetes</taxon>
        <taxon>Phallomycetidae</taxon>
        <taxon>Geastrales</taxon>
        <taxon>Sphaerobolaceae</taxon>
        <taxon>Sphaerobolus</taxon>
    </lineage>
</organism>
<comment type="cofactor">
    <cofactor evidence="1">
        <name>Ca(2+)</name>
        <dbReference type="ChEBI" id="CHEBI:29108"/>
    </cofactor>
    <text evidence="1">Binds 2 calcium ions per subunit.</text>
</comment>
<keyword evidence="1" id="KW-0106">Calcium</keyword>
<dbReference type="SUPFAM" id="SSF48113">
    <property type="entry name" value="Heme-dependent peroxidases"/>
    <property type="match status" value="1"/>
</dbReference>
<dbReference type="AlphaFoldDB" id="A0A0C9V8Z0"/>
<feature type="binding site" description="axial binding residue" evidence="1">
    <location>
        <position position="38"/>
    </location>
    <ligand>
        <name>heme b</name>
        <dbReference type="ChEBI" id="CHEBI:60344"/>
    </ligand>
    <ligandPart>
        <name>Fe</name>
        <dbReference type="ChEBI" id="CHEBI:18248"/>
    </ligandPart>
</feature>
<evidence type="ECO:0000313" key="3">
    <source>
        <dbReference type="Proteomes" id="UP000054279"/>
    </source>
</evidence>
<dbReference type="HOGENOM" id="CLU_1278350_0_0_1"/>
<feature type="binding site" evidence="1">
    <location>
        <position position="56"/>
    </location>
    <ligand>
        <name>Ca(2+)</name>
        <dbReference type="ChEBI" id="CHEBI:29108"/>
        <label>2</label>
    </ligand>
</feature>
<keyword evidence="2" id="KW-0575">Peroxidase</keyword>
<dbReference type="InterPro" id="IPR010255">
    <property type="entry name" value="Haem_peroxidase_sf"/>
</dbReference>
<sequence length="216" mass="23697">MATAPDNTIPLASNPINQTLARFVGFALAEIVALLAAHSIASSSLSNTLNVVRSMDSTPLVFNNQFFKEVLLPDTFPNNSVDPNQMVTSPFSWVIHLKSDAAFAAAPQTSASSYVQDVPHRLSVLKPSRLFGSYVHSNSDLIAVLGDIEEESDENYTWDSEFDLDAIIQNTDILSHKTLGILSELQTVVDPILEPGMSCFITLLLKQFPLSRVLRY</sequence>
<dbReference type="EMBL" id="KN837164">
    <property type="protein sequence ID" value="KIJ38022.1"/>
    <property type="molecule type" value="Genomic_DNA"/>
</dbReference>
<dbReference type="Gene3D" id="1.10.420.10">
    <property type="entry name" value="Peroxidase, domain 2"/>
    <property type="match status" value="1"/>
</dbReference>
<dbReference type="Proteomes" id="UP000054279">
    <property type="component" value="Unassembled WGS sequence"/>
</dbReference>
<proteinExistence type="predicted"/>
<comment type="cofactor">
    <cofactor evidence="1">
        <name>heme b</name>
        <dbReference type="ChEBI" id="CHEBI:60344"/>
    </cofactor>
    <text evidence="1">Binds 1 heme b (iron(II)-protoporphyrin IX) group per subunit.</text>
</comment>